<evidence type="ECO:0000256" key="1">
    <source>
        <dbReference type="ARBA" id="ARBA00022737"/>
    </source>
</evidence>
<dbReference type="SMART" id="SM00248">
    <property type="entry name" value="ANK"/>
    <property type="match status" value="5"/>
</dbReference>
<organism evidence="6 7">
    <name type="scientific">Podospora didyma</name>
    <dbReference type="NCBI Taxonomy" id="330526"/>
    <lineage>
        <taxon>Eukaryota</taxon>
        <taxon>Fungi</taxon>
        <taxon>Dikarya</taxon>
        <taxon>Ascomycota</taxon>
        <taxon>Pezizomycotina</taxon>
        <taxon>Sordariomycetes</taxon>
        <taxon>Sordariomycetidae</taxon>
        <taxon>Sordariales</taxon>
        <taxon>Podosporaceae</taxon>
        <taxon>Podospora</taxon>
    </lineage>
</organism>
<evidence type="ECO:0000256" key="2">
    <source>
        <dbReference type="ARBA" id="ARBA00023043"/>
    </source>
</evidence>
<dbReference type="PANTHER" id="PTHR24198">
    <property type="entry name" value="ANKYRIN REPEAT AND PROTEIN KINASE DOMAIN-CONTAINING PROTEIN"/>
    <property type="match status" value="1"/>
</dbReference>
<evidence type="ECO:0000259" key="5">
    <source>
        <dbReference type="Pfam" id="PF14420"/>
    </source>
</evidence>
<evidence type="ECO:0000256" key="3">
    <source>
        <dbReference type="PROSITE-ProRule" id="PRU00023"/>
    </source>
</evidence>
<dbReference type="InterPro" id="IPR025676">
    <property type="entry name" value="Clr5_dom"/>
</dbReference>
<keyword evidence="7" id="KW-1185">Reference proteome</keyword>
<dbReference type="PANTHER" id="PTHR24198:SF165">
    <property type="entry name" value="ANKYRIN REPEAT-CONTAINING PROTEIN-RELATED"/>
    <property type="match status" value="1"/>
</dbReference>
<keyword evidence="2 3" id="KW-0040">ANK repeat</keyword>
<gene>
    <name evidence="6" type="ORF">B0H63DRAFT_254083</name>
</gene>
<feature type="compositionally biased region" description="Low complexity" evidence="4">
    <location>
        <begin position="302"/>
        <end position="318"/>
    </location>
</feature>
<keyword evidence="1" id="KW-0677">Repeat</keyword>
<feature type="compositionally biased region" description="Basic and acidic residues" evidence="4">
    <location>
        <begin position="319"/>
        <end position="335"/>
    </location>
</feature>
<dbReference type="PROSITE" id="PS50297">
    <property type="entry name" value="ANK_REP_REGION"/>
    <property type="match status" value="3"/>
</dbReference>
<dbReference type="AlphaFoldDB" id="A0AAE0KDN1"/>
<protein>
    <submittedName>
        <fullName evidence="6">Ankyrin repeat-containing domain protein</fullName>
    </submittedName>
</protein>
<feature type="region of interest" description="Disordered" evidence="4">
    <location>
        <begin position="106"/>
        <end position="172"/>
    </location>
</feature>
<feature type="repeat" description="ANK" evidence="3">
    <location>
        <begin position="398"/>
        <end position="430"/>
    </location>
</feature>
<evidence type="ECO:0000256" key="4">
    <source>
        <dbReference type="SAM" id="MobiDB-lite"/>
    </source>
</evidence>
<feature type="domain" description="Clr5" evidence="5">
    <location>
        <begin position="9"/>
        <end position="59"/>
    </location>
</feature>
<dbReference type="Gene3D" id="1.25.40.20">
    <property type="entry name" value="Ankyrin repeat-containing domain"/>
    <property type="match status" value="2"/>
</dbReference>
<evidence type="ECO:0000313" key="6">
    <source>
        <dbReference type="EMBL" id="KAK3374631.1"/>
    </source>
</evidence>
<accession>A0AAE0KDN1</accession>
<dbReference type="Proteomes" id="UP001285441">
    <property type="component" value="Unassembled WGS sequence"/>
</dbReference>
<dbReference type="EMBL" id="JAULSW010000007">
    <property type="protein sequence ID" value="KAK3374631.1"/>
    <property type="molecule type" value="Genomic_DNA"/>
</dbReference>
<reference evidence="6" key="2">
    <citation type="submission" date="2023-06" db="EMBL/GenBank/DDBJ databases">
        <authorList>
            <consortium name="Lawrence Berkeley National Laboratory"/>
            <person name="Haridas S."/>
            <person name="Hensen N."/>
            <person name="Bonometti L."/>
            <person name="Westerberg I."/>
            <person name="Brannstrom I.O."/>
            <person name="Guillou S."/>
            <person name="Cros-Aarteil S."/>
            <person name="Calhoun S."/>
            <person name="Kuo A."/>
            <person name="Mondo S."/>
            <person name="Pangilinan J."/>
            <person name="Riley R."/>
            <person name="LaButti K."/>
            <person name="Andreopoulos B."/>
            <person name="Lipzen A."/>
            <person name="Chen C."/>
            <person name="Yanf M."/>
            <person name="Daum C."/>
            <person name="Ng V."/>
            <person name="Clum A."/>
            <person name="Steindorff A."/>
            <person name="Ohm R."/>
            <person name="Martin F."/>
            <person name="Silar P."/>
            <person name="Natvig D."/>
            <person name="Lalanne C."/>
            <person name="Gautier V."/>
            <person name="Ament-velasquez S.L."/>
            <person name="Kruys A."/>
            <person name="Hutchinson M.I."/>
            <person name="Powell A.J."/>
            <person name="Barry K."/>
            <person name="Miller A.N."/>
            <person name="Grigoriev I.V."/>
            <person name="Debuchy R."/>
            <person name="Gladieux P."/>
            <person name="Thoren M.H."/>
            <person name="Johannesson H."/>
        </authorList>
    </citation>
    <scope>NUCLEOTIDE SEQUENCE</scope>
    <source>
        <strain evidence="6">CBS 232.78</strain>
    </source>
</reference>
<dbReference type="PROSITE" id="PS50088">
    <property type="entry name" value="ANK_REPEAT"/>
    <property type="match status" value="3"/>
</dbReference>
<name>A0AAE0KDN1_9PEZI</name>
<dbReference type="Pfam" id="PF14420">
    <property type="entry name" value="Clr5"/>
    <property type="match status" value="1"/>
</dbReference>
<feature type="repeat" description="ANK" evidence="3">
    <location>
        <begin position="495"/>
        <end position="527"/>
    </location>
</feature>
<feature type="region of interest" description="Disordered" evidence="4">
    <location>
        <begin position="297"/>
        <end position="335"/>
    </location>
</feature>
<dbReference type="InterPro" id="IPR036770">
    <property type="entry name" value="Ankyrin_rpt-contain_sf"/>
</dbReference>
<evidence type="ECO:0000313" key="7">
    <source>
        <dbReference type="Proteomes" id="UP001285441"/>
    </source>
</evidence>
<dbReference type="SUPFAM" id="SSF48403">
    <property type="entry name" value="Ankyrin repeat"/>
    <property type="match status" value="1"/>
</dbReference>
<dbReference type="InterPro" id="IPR002110">
    <property type="entry name" value="Ankyrin_rpt"/>
</dbReference>
<dbReference type="Pfam" id="PF12796">
    <property type="entry name" value="Ank_2"/>
    <property type="match status" value="2"/>
</dbReference>
<reference evidence="6" key="1">
    <citation type="journal article" date="2023" name="Mol. Phylogenet. Evol.">
        <title>Genome-scale phylogeny and comparative genomics of the fungal order Sordariales.</title>
        <authorList>
            <person name="Hensen N."/>
            <person name="Bonometti L."/>
            <person name="Westerberg I."/>
            <person name="Brannstrom I.O."/>
            <person name="Guillou S."/>
            <person name="Cros-Aarteil S."/>
            <person name="Calhoun S."/>
            <person name="Haridas S."/>
            <person name="Kuo A."/>
            <person name="Mondo S."/>
            <person name="Pangilinan J."/>
            <person name="Riley R."/>
            <person name="LaButti K."/>
            <person name="Andreopoulos B."/>
            <person name="Lipzen A."/>
            <person name="Chen C."/>
            <person name="Yan M."/>
            <person name="Daum C."/>
            <person name="Ng V."/>
            <person name="Clum A."/>
            <person name="Steindorff A."/>
            <person name="Ohm R.A."/>
            <person name="Martin F."/>
            <person name="Silar P."/>
            <person name="Natvig D.O."/>
            <person name="Lalanne C."/>
            <person name="Gautier V."/>
            <person name="Ament-Velasquez S.L."/>
            <person name="Kruys A."/>
            <person name="Hutchinson M.I."/>
            <person name="Powell A.J."/>
            <person name="Barry K."/>
            <person name="Miller A.N."/>
            <person name="Grigoriev I.V."/>
            <person name="Debuchy R."/>
            <person name="Gladieux P."/>
            <person name="Hiltunen Thoren M."/>
            <person name="Johannesson H."/>
        </authorList>
    </citation>
    <scope>NUCLEOTIDE SEQUENCE</scope>
    <source>
        <strain evidence="6">CBS 232.78</strain>
    </source>
</reference>
<proteinExistence type="predicted"/>
<sequence length="658" mass="72728">MPPPSEPRLDWASHRNAIVNIYWDQDRELPEVMEAMLRTGFSATKKQYKKQFKIWGLEKNIKTHEMKALLRIQRERRKIGKETCFTVRGRKVHAEKLLRFEKRHGLSEDEEDKSLSGLRAATPPGIRYSTPDHESSDATLSPLSYGPFVTAATGDDTDMNTAGSDEDEDHASSSFNACPLCGRSGSKRLSSPFPSFYSMQDDAGPTPFPSAGVPDISSFVSSSSSAPFQQDLRSVWHTGFMATRVNGGSVAGVLTPGISTDVPNSWDQDYNHSHTHARHSDADQYYGTPAAAHSIAPWSGDSNSVQLSSNTTSSNSVDSHAESARHDDNNHDEDKAQHPQLLENARAMVATWVANGIDLDQGPFRNHTPLHDAVISGDVIQARAILEFGANVNSVAFGGITPLHYAAFQRNVEMAKLLRSHGANLEARTDHNRTVLFFAVCGRDRVEKHDTLPSPWLVPQPRHTDDHTIEVVKTLFSLPPDIPRLKQALVIADKTGVTPLMAAAEEGFERTVTMLLHRGAPPETKDHFGHTALKYAARVSCGGLVRLLLEEDGRVQACDLSHLLKLAKRNLTARPNTHGIPYTKPDLDKWWNAGHGFDSILVAEEMARLYQEMGLLDELIDLAGRKDQTTVAGFLVDAKRTLEEERIKKVKPLSGVDR</sequence>
<dbReference type="GO" id="GO:0005737">
    <property type="term" value="C:cytoplasm"/>
    <property type="evidence" value="ECO:0007669"/>
    <property type="project" value="TreeGrafter"/>
</dbReference>
<comment type="caution">
    <text evidence="6">The sequence shown here is derived from an EMBL/GenBank/DDBJ whole genome shotgun (WGS) entry which is preliminary data.</text>
</comment>
<feature type="repeat" description="ANK" evidence="3">
    <location>
        <begin position="365"/>
        <end position="397"/>
    </location>
</feature>